<sequence>MTSLPSDFRDRPKLQRYWINFLVLIGRQKIKIVCCDSYRVEGKMRACKGCPRIYNQNASGWFYRFLARVGKKKVL</sequence>
<name>A0A2H0BTE0_9BACT</name>
<organism evidence="1 2">
    <name type="scientific">Candidatus Uhrbacteria bacterium CG22_combo_CG10-13_8_21_14_all_47_17</name>
    <dbReference type="NCBI Taxonomy" id="1975041"/>
    <lineage>
        <taxon>Bacteria</taxon>
        <taxon>Candidatus Uhriibacteriota</taxon>
    </lineage>
</organism>
<comment type="caution">
    <text evidence="1">The sequence shown here is derived from an EMBL/GenBank/DDBJ whole genome shotgun (WGS) entry which is preliminary data.</text>
</comment>
<gene>
    <name evidence="1" type="ORF">COX00_03830</name>
</gene>
<evidence type="ECO:0000313" key="2">
    <source>
        <dbReference type="Proteomes" id="UP000231581"/>
    </source>
</evidence>
<dbReference type="AlphaFoldDB" id="A0A2H0BTE0"/>
<evidence type="ECO:0000313" key="1">
    <source>
        <dbReference type="EMBL" id="PIP60320.1"/>
    </source>
</evidence>
<dbReference type="EMBL" id="PCSZ01000070">
    <property type="protein sequence ID" value="PIP60320.1"/>
    <property type="molecule type" value="Genomic_DNA"/>
</dbReference>
<accession>A0A2H0BTE0</accession>
<protein>
    <submittedName>
        <fullName evidence="1">Uncharacterized protein</fullName>
    </submittedName>
</protein>
<proteinExistence type="predicted"/>
<dbReference type="Proteomes" id="UP000231581">
    <property type="component" value="Unassembled WGS sequence"/>
</dbReference>
<reference evidence="1 2" key="1">
    <citation type="submission" date="2017-09" db="EMBL/GenBank/DDBJ databases">
        <title>Depth-based differentiation of microbial function through sediment-hosted aquifers and enrichment of novel symbionts in the deep terrestrial subsurface.</title>
        <authorList>
            <person name="Probst A.J."/>
            <person name="Ladd B."/>
            <person name="Jarett J.K."/>
            <person name="Geller-Mcgrath D.E."/>
            <person name="Sieber C.M."/>
            <person name="Emerson J.B."/>
            <person name="Anantharaman K."/>
            <person name="Thomas B.C."/>
            <person name="Malmstrom R."/>
            <person name="Stieglmeier M."/>
            <person name="Klingl A."/>
            <person name="Woyke T."/>
            <person name="Ryan C.M."/>
            <person name="Banfield J.F."/>
        </authorList>
    </citation>
    <scope>NUCLEOTIDE SEQUENCE [LARGE SCALE GENOMIC DNA]</scope>
    <source>
        <strain evidence="1">CG22_combo_CG10-13_8_21_14_all_47_17</strain>
    </source>
</reference>